<feature type="domain" description="AB hydrolase-1" evidence="6">
    <location>
        <begin position="35"/>
        <end position="283"/>
    </location>
</feature>
<evidence type="ECO:0000313" key="7">
    <source>
        <dbReference type="EMBL" id="MFC3227204.1"/>
    </source>
</evidence>
<dbReference type="Proteomes" id="UP001595528">
    <property type="component" value="Unassembled WGS sequence"/>
</dbReference>
<dbReference type="PANTHER" id="PTHR43194">
    <property type="entry name" value="HYDROLASE ALPHA/BETA FOLD FAMILY"/>
    <property type="match status" value="1"/>
</dbReference>
<dbReference type="RefSeq" id="WP_379899365.1">
    <property type="nucleotide sequence ID" value="NZ_JBHRTR010000020.1"/>
</dbReference>
<dbReference type="EC" id="3.8.1.5" evidence="3 5"/>
<evidence type="ECO:0000256" key="2">
    <source>
        <dbReference type="ARBA" id="ARBA00011245"/>
    </source>
</evidence>
<protein>
    <recommendedName>
        <fullName evidence="3 5">Haloalkane dehalogenase</fullName>
        <ecNumber evidence="3 5">3.8.1.5</ecNumber>
    </recommendedName>
</protein>
<dbReference type="NCBIfam" id="NF002938">
    <property type="entry name" value="PRK03592.1"/>
    <property type="match status" value="1"/>
</dbReference>
<comment type="catalytic activity">
    <reaction evidence="5">
        <text>1-haloalkane + H2O = a halide anion + a primary alcohol + H(+)</text>
        <dbReference type="Rhea" id="RHEA:19081"/>
        <dbReference type="ChEBI" id="CHEBI:15377"/>
        <dbReference type="ChEBI" id="CHEBI:15378"/>
        <dbReference type="ChEBI" id="CHEBI:15734"/>
        <dbReference type="ChEBI" id="CHEBI:16042"/>
        <dbReference type="ChEBI" id="CHEBI:18060"/>
        <dbReference type="EC" id="3.8.1.5"/>
    </reaction>
</comment>
<proteinExistence type="inferred from homology"/>
<evidence type="ECO:0000313" key="8">
    <source>
        <dbReference type="Proteomes" id="UP001595528"/>
    </source>
</evidence>
<comment type="caution">
    <text evidence="7">The sequence shown here is derived from an EMBL/GenBank/DDBJ whole genome shotgun (WGS) entry which is preliminary data.</text>
</comment>
<dbReference type="Pfam" id="PF00561">
    <property type="entry name" value="Abhydrolase_1"/>
    <property type="match status" value="1"/>
</dbReference>
<evidence type="ECO:0000256" key="4">
    <source>
        <dbReference type="ARBA" id="ARBA00022801"/>
    </source>
</evidence>
<organism evidence="7 8">
    <name type="scientific">Marinibaculum pumilum</name>
    <dbReference type="NCBI Taxonomy" id="1766165"/>
    <lineage>
        <taxon>Bacteria</taxon>
        <taxon>Pseudomonadati</taxon>
        <taxon>Pseudomonadota</taxon>
        <taxon>Alphaproteobacteria</taxon>
        <taxon>Rhodospirillales</taxon>
        <taxon>Rhodospirillaceae</taxon>
        <taxon>Marinibaculum</taxon>
    </lineage>
</organism>
<gene>
    <name evidence="5" type="primary">dhaA</name>
    <name evidence="7" type="ORF">ACFOGJ_08190</name>
</gene>
<evidence type="ECO:0000256" key="3">
    <source>
        <dbReference type="ARBA" id="ARBA00012065"/>
    </source>
</evidence>
<feature type="active site" description="Proton acceptor" evidence="5">
    <location>
        <position position="276"/>
    </location>
</feature>
<dbReference type="GO" id="GO:0018786">
    <property type="term" value="F:haloalkane dehalogenase activity"/>
    <property type="evidence" value="ECO:0007669"/>
    <property type="project" value="UniProtKB-EC"/>
</dbReference>
<reference evidence="8" key="1">
    <citation type="journal article" date="2019" name="Int. J. Syst. Evol. Microbiol.">
        <title>The Global Catalogue of Microorganisms (GCM) 10K type strain sequencing project: providing services to taxonomists for standard genome sequencing and annotation.</title>
        <authorList>
            <consortium name="The Broad Institute Genomics Platform"/>
            <consortium name="The Broad Institute Genome Sequencing Center for Infectious Disease"/>
            <person name="Wu L."/>
            <person name="Ma J."/>
        </authorList>
    </citation>
    <scope>NUCLEOTIDE SEQUENCE [LARGE SCALE GENOMIC DNA]</scope>
    <source>
        <strain evidence="8">KCTC 42964</strain>
    </source>
</reference>
<dbReference type="InterPro" id="IPR050228">
    <property type="entry name" value="Carboxylesterase_BioH"/>
</dbReference>
<comment type="function">
    <text evidence="5">Catalyzes hydrolytic cleavage of carbon-halogen bonds in halogenated aliphatic compounds, leading to the formation of the corresponding primary alcohols, halide ions and protons.</text>
</comment>
<comment type="similarity">
    <text evidence="1 5">Belongs to the haloalkane dehalogenase family. Type 2 subfamily.</text>
</comment>
<dbReference type="InterPro" id="IPR023594">
    <property type="entry name" value="Haloalkane_dehalogenase_2"/>
</dbReference>
<dbReference type="PRINTS" id="PR00412">
    <property type="entry name" value="EPOXHYDRLASE"/>
</dbReference>
<sequence length="301" mass="33335">MSSDAAGLATAELPARQIEVLGRRISCVEVGQGDPILFLHGNPTSSYLWRNVMPHLADQGRCLAPDLIGMGRSDKLSPSGPESYRFVEHRVFLEALLEALGVQRNVTLVLHDWGSALGFDWANRHRAAVIGIAYMEAIVRPLLWSEWNSRSRALFEGFRSQAGEEMVLEKNLFVERVLPGSILRQLSTEEMAIYRRPFAATGEERRPTLTWPRQIPLDGEPADIVAIVEAYAAWLSGSDLPKLFVNADPGAILTGAPREFCRAWPNQQEVTVPGLHFIQEDSPHEIGSAIADWRRGFAGTG</sequence>
<dbReference type="InterPro" id="IPR000073">
    <property type="entry name" value="AB_hydrolase_1"/>
</dbReference>
<accession>A0ABV7KYJ2</accession>
<dbReference type="SUPFAM" id="SSF53474">
    <property type="entry name" value="alpha/beta-Hydrolases"/>
    <property type="match status" value="1"/>
</dbReference>
<evidence type="ECO:0000259" key="6">
    <source>
        <dbReference type="Pfam" id="PF00561"/>
    </source>
</evidence>
<dbReference type="PANTHER" id="PTHR43194:SF2">
    <property type="entry name" value="PEROXISOMAL MEMBRANE PROTEIN LPX1"/>
    <property type="match status" value="1"/>
</dbReference>
<dbReference type="HAMAP" id="MF_01231">
    <property type="entry name" value="Haloalk_dehal_type2"/>
    <property type="match status" value="1"/>
</dbReference>
<evidence type="ECO:0000256" key="1">
    <source>
        <dbReference type="ARBA" id="ARBA00007213"/>
    </source>
</evidence>
<keyword evidence="8" id="KW-1185">Reference proteome</keyword>
<dbReference type="Gene3D" id="3.40.50.1820">
    <property type="entry name" value="alpha/beta hydrolase"/>
    <property type="match status" value="1"/>
</dbReference>
<dbReference type="EMBL" id="JBHRTR010000020">
    <property type="protein sequence ID" value="MFC3227204.1"/>
    <property type="molecule type" value="Genomic_DNA"/>
</dbReference>
<comment type="subunit">
    <text evidence="2 5">Monomer.</text>
</comment>
<name>A0ABV7KYJ2_9PROT</name>
<keyword evidence="4 5" id="KW-0378">Hydrolase</keyword>
<dbReference type="InterPro" id="IPR029058">
    <property type="entry name" value="AB_hydrolase_fold"/>
</dbReference>
<dbReference type="InterPro" id="IPR000639">
    <property type="entry name" value="Epox_hydrolase-like"/>
</dbReference>
<feature type="active site" description="Proton donor" evidence="5">
    <location>
        <position position="136"/>
    </location>
</feature>
<feature type="active site" description="Nucleophile" evidence="5">
    <location>
        <position position="112"/>
    </location>
</feature>
<evidence type="ECO:0000256" key="5">
    <source>
        <dbReference type="HAMAP-Rule" id="MF_01231"/>
    </source>
</evidence>